<dbReference type="PIRSF" id="PIRSF018063">
    <property type="entry name" value="Ferrtn_UCP018063"/>
    <property type="match status" value="1"/>
</dbReference>
<organism evidence="5 6">
    <name type="scientific">Candidatus Abzuiibacterium crystallinum</name>
    <dbReference type="NCBI Taxonomy" id="1974748"/>
    <lineage>
        <taxon>Bacteria</taxon>
        <taxon>Pseudomonadati</taxon>
        <taxon>Candidatus Omnitrophota</taxon>
        <taxon>Candidatus Abzuiibacterium</taxon>
    </lineage>
</organism>
<feature type="domain" description="Ferritin/DPS" evidence="4">
    <location>
        <begin position="20"/>
        <end position="162"/>
    </location>
</feature>
<dbReference type="InterPro" id="IPR033921">
    <property type="entry name" value="DPSL_diiron-bd_dom"/>
</dbReference>
<gene>
    <name evidence="5" type="ORF">COV74_02180</name>
</gene>
<reference evidence="5 6" key="1">
    <citation type="submission" date="2017-09" db="EMBL/GenBank/DDBJ databases">
        <title>Depth-based differentiation of microbial function through sediment-hosted aquifers and enrichment of novel symbionts in the deep terrestrial subsurface.</title>
        <authorList>
            <person name="Probst A.J."/>
            <person name="Ladd B."/>
            <person name="Jarett J.K."/>
            <person name="Geller-Mcgrath D.E."/>
            <person name="Sieber C.M."/>
            <person name="Emerson J.B."/>
            <person name="Anantharaman K."/>
            <person name="Thomas B.C."/>
            <person name="Malmstrom R."/>
            <person name="Stieglmeier M."/>
            <person name="Klingl A."/>
            <person name="Woyke T."/>
            <person name="Ryan C.M."/>
            <person name="Banfield J.F."/>
        </authorList>
    </citation>
    <scope>NUCLEOTIDE SEQUENCE [LARGE SCALE GENOMIC DNA]</scope>
    <source>
        <strain evidence="5">CG11_big_fil_rev_8_21_14_0_20_45_26</strain>
    </source>
</reference>
<evidence type="ECO:0000313" key="6">
    <source>
        <dbReference type="Proteomes" id="UP000230859"/>
    </source>
</evidence>
<evidence type="ECO:0000259" key="4">
    <source>
        <dbReference type="Pfam" id="PF00210"/>
    </source>
</evidence>
<dbReference type="Gene3D" id="1.20.1260.10">
    <property type="match status" value="1"/>
</dbReference>
<protein>
    <submittedName>
        <fullName evidence="5">Ferritin</fullName>
    </submittedName>
</protein>
<comment type="caution">
    <text evidence="5">The sequence shown here is derived from an EMBL/GenBank/DDBJ whole genome shotgun (WGS) entry which is preliminary data.</text>
</comment>
<dbReference type="Pfam" id="PF00210">
    <property type="entry name" value="Ferritin"/>
    <property type="match status" value="1"/>
</dbReference>
<dbReference type="GO" id="GO:0004322">
    <property type="term" value="F:ferroxidase activity"/>
    <property type="evidence" value="ECO:0007669"/>
    <property type="project" value="TreeGrafter"/>
</dbReference>
<dbReference type="PANTHER" id="PTHR30295">
    <property type="entry name" value="BACTERIOFERRITIN"/>
    <property type="match status" value="1"/>
</dbReference>
<dbReference type="InterPro" id="IPR008331">
    <property type="entry name" value="Ferritin_DPS_dom"/>
</dbReference>
<proteinExistence type="predicted"/>
<evidence type="ECO:0000256" key="1">
    <source>
        <dbReference type="ARBA" id="ARBA00022434"/>
    </source>
</evidence>
<dbReference type="InterPro" id="IPR012347">
    <property type="entry name" value="Ferritin-like"/>
</dbReference>
<keyword evidence="1" id="KW-0409">Iron storage</keyword>
<dbReference type="InterPro" id="IPR014490">
    <property type="entry name" value="Dps-like"/>
</dbReference>
<evidence type="ECO:0000256" key="2">
    <source>
        <dbReference type="ARBA" id="ARBA00023004"/>
    </source>
</evidence>
<dbReference type="PANTHER" id="PTHR30295:SF1">
    <property type="entry name" value="DNA PROTECTION DURING STARVATION PROTEIN"/>
    <property type="match status" value="1"/>
</dbReference>
<dbReference type="GO" id="GO:0008199">
    <property type="term" value="F:ferric iron binding"/>
    <property type="evidence" value="ECO:0007669"/>
    <property type="project" value="InterPro"/>
</dbReference>
<feature type="binding site" evidence="3">
    <location>
        <position position="66"/>
    </location>
    <ligand>
        <name>Fe cation</name>
        <dbReference type="ChEBI" id="CHEBI:24875"/>
    </ligand>
</feature>
<dbReference type="GO" id="GO:0020037">
    <property type="term" value="F:heme binding"/>
    <property type="evidence" value="ECO:0007669"/>
    <property type="project" value="TreeGrafter"/>
</dbReference>
<dbReference type="GO" id="GO:0006879">
    <property type="term" value="P:intracellular iron ion homeostasis"/>
    <property type="evidence" value="ECO:0007669"/>
    <property type="project" value="UniProtKB-KW"/>
</dbReference>
<dbReference type="AlphaFoldDB" id="A0A2H0LRP6"/>
<feature type="binding site" evidence="3">
    <location>
        <position position="30"/>
    </location>
    <ligand>
        <name>Fe cation</name>
        <dbReference type="ChEBI" id="CHEBI:24875"/>
    </ligand>
</feature>
<dbReference type="InterPro" id="IPR009078">
    <property type="entry name" value="Ferritin-like_SF"/>
</dbReference>
<feature type="binding site" evidence="3">
    <location>
        <position position="150"/>
    </location>
    <ligand>
        <name>Fe cation</name>
        <dbReference type="ChEBI" id="CHEBI:24875"/>
    </ligand>
</feature>
<keyword evidence="3" id="KW-0479">Metal-binding</keyword>
<dbReference type="CDD" id="cd01052">
    <property type="entry name" value="DPSL"/>
    <property type="match status" value="1"/>
</dbReference>
<evidence type="ECO:0000256" key="3">
    <source>
        <dbReference type="PIRSR" id="PIRSR018063-50"/>
    </source>
</evidence>
<dbReference type="Proteomes" id="UP000230859">
    <property type="component" value="Unassembled WGS sequence"/>
</dbReference>
<dbReference type="EMBL" id="PCVY01000020">
    <property type="protein sequence ID" value="PIQ87113.1"/>
    <property type="molecule type" value="Genomic_DNA"/>
</dbReference>
<feature type="binding site" evidence="3">
    <location>
        <position position="147"/>
    </location>
    <ligand>
        <name>Fe cation</name>
        <dbReference type="ChEBI" id="CHEBI:24875"/>
    </ligand>
</feature>
<accession>A0A2H0LRP6</accession>
<sequence length="169" mass="19155">MGTKGREILEERGIDILQLIKMLNQIFADEWLAYYQYWLGAKVAVGMPKEAVVAELMQHAGDELRHAGLVADRIIQLGGVPLLDPKAWFDFANCDYDKPEDPNVRVLVDQNIKGEQCAIDVYKKLMDYTRDKDPVTYDLALQILTDELAHEEDLEAIKADIQMTLCGQS</sequence>
<name>A0A2H0LRP6_9BACT</name>
<feature type="binding site" evidence="3">
    <location>
        <position position="115"/>
    </location>
    <ligand>
        <name>Fe cation</name>
        <dbReference type="ChEBI" id="CHEBI:24875"/>
    </ligand>
</feature>
<evidence type="ECO:0000313" key="5">
    <source>
        <dbReference type="EMBL" id="PIQ87113.1"/>
    </source>
</evidence>
<keyword evidence="2 3" id="KW-0408">Iron</keyword>
<dbReference type="GO" id="GO:0005829">
    <property type="term" value="C:cytosol"/>
    <property type="evidence" value="ECO:0007669"/>
    <property type="project" value="TreeGrafter"/>
</dbReference>
<dbReference type="SUPFAM" id="SSF47240">
    <property type="entry name" value="Ferritin-like"/>
    <property type="match status" value="1"/>
</dbReference>